<dbReference type="PANTHER" id="PTHR43708:SF8">
    <property type="entry name" value="OXIDOREDUCTASE"/>
    <property type="match status" value="1"/>
</dbReference>
<protein>
    <submittedName>
        <fullName evidence="3">Putative dehydrogenase</fullName>
    </submittedName>
</protein>
<feature type="domain" description="Gfo/Idh/MocA-like oxidoreductase N-terminal" evidence="1">
    <location>
        <begin position="6"/>
        <end position="123"/>
    </location>
</feature>
<sequence>MKKILRTAVSGLGRIAWDFHLPQLCRHAGFEPVAVVDPCRERLAEAASRFGVGGLYTDFKTMLDEQRPDLVVIASPTLFHAEQAIAAMQADCDVFCDKPLSVTLTEAEAMLQAARRTGRRLMTYQPHRLNGEARTVRAILDSGKLGKLYLIERHVSNYCRRNDWQAFYRNGGGMLLNYGAHYIDQFLYLTGGKVRRTRCELRRIASLGDADDVVHALITTTAGVLLDLDINQAVALPLPEWRICGERGSALYQDGEWRLRYFAAGALPERKADTGLAAAGRRYPSEPIAWRQETLPESPADPDAYYRCCYEHYALGRPPFVTGDELLELMRTLDECRRSAGELEAEPVLHC</sequence>
<dbReference type="RefSeq" id="WP_165832836.1">
    <property type="nucleotide sequence ID" value="NZ_CABMMC010000005.1"/>
</dbReference>
<dbReference type="InterPro" id="IPR051317">
    <property type="entry name" value="Gfo/Idh/MocA_oxidoreduct"/>
</dbReference>
<dbReference type="Pfam" id="PF22725">
    <property type="entry name" value="GFO_IDH_MocA_C3"/>
    <property type="match status" value="1"/>
</dbReference>
<keyword evidence="4" id="KW-1185">Reference proteome</keyword>
<proteinExistence type="predicted"/>
<evidence type="ECO:0000313" key="3">
    <source>
        <dbReference type="EMBL" id="PVY44564.1"/>
    </source>
</evidence>
<dbReference type="AlphaFoldDB" id="A0A2U1B7A3"/>
<dbReference type="InterPro" id="IPR036291">
    <property type="entry name" value="NAD(P)-bd_dom_sf"/>
</dbReference>
<accession>A0A2U1B7A3</accession>
<dbReference type="GeneID" id="78294517"/>
<dbReference type="SUPFAM" id="SSF55347">
    <property type="entry name" value="Glyceraldehyde-3-phosphate dehydrogenase-like, C-terminal domain"/>
    <property type="match status" value="1"/>
</dbReference>
<evidence type="ECO:0000259" key="2">
    <source>
        <dbReference type="Pfam" id="PF22725"/>
    </source>
</evidence>
<evidence type="ECO:0000313" key="4">
    <source>
        <dbReference type="Proteomes" id="UP000245959"/>
    </source>
</evidence>
<dbReference type="PANTHER" id="PTHR43708">
    <property type="entry name" value="CONSERVED EXPRESSED OXIDOREDUCTASE (EUROFUNG)"/>
    <property type="match status" value="1"/>
</dbReference>
<dbReference type="InterPro" id="IPR000683">
    <property type="entry name" value="Gfo/Idh/MocA-like_OxRdtase_N"/>
</dbReference>
<organism evidence="3 4">
    <name type="scientific">Victivallis vadensis</name>
    <dbReference type="NCBI Taxonomy" id="172901"/>
    <lineage>
        <taxon>Bacteria</taxon>
        <taxon>Pseudomonadati</taxon>
        <taxon>Lentisphaerota</taxon>
        <taxon>Lentisphaeria</taxon>
        <taxon>Victivallales</taxon>
        <taxon>Victivallaceae</taxon>
        <taxon>Victivallis</taxon>
    </lineage>
</organism>
<name>A0A2U1B7A3_9BACT</name>
<dbReference type="Proteomes" id="UP000245959">
    <property type="component" value="Unassembled WGS sequence"/>
</dbReference>
<dbReference type="InterPro" id="IPR055170">
    <property type="entry name" value="GFO_IDH_MocA-like_dom"/>
</dbReference>
<dbReference type="EMBL" id="QEKH01000006">
    <property type="protein sequence ID" value="PVY44564.1"/>
    <property type="molecule type" value="Genomic_DNA"/>
</dbReference>
<dbReference type="Gene3D" id="3.30.360.10">
    <property type="entry name" value="Dihydrodipicolinate Reductase, domain 2"/>
    <property type="match status" value="1"/>
</dbReference>
<dbReference type="Pfam" id="PF01408">
    <property type="entry name" value="GFO_IDH_MocA"/>
    <property type="match status" value="1"/>
</dbReference>
<reference evidence="3 4" key="1">
    <citation type="submission" date="2018-04" db="EMBL/GenBank/DDBJ databases">
        <title>Genomic Encyclopedia of Type Strains, Phase IV (KMG-IV): sequencing the most valuable type-strain genomes for metagenomic binning, comparative biology and taxonomic classification.</title>
        <authorList>
            <person name="Goeker M."/>
        </authorList>
    </citation>
    <scope>NUCLEOTIDE SEQUENCE [LARGE SCALE GENOMIC DNA]</scope>
    <source>
        <strain evidence="3 4">DSM 14823</strain>
    </source>
</reference>
<comment type="caution">
    <text evidence="3">The sequence shown here is derived from an EMBL/GenBank/DDBJ whole genome shotgun (WGS) entry which is preliminary data.</text>
</comment>
<gene>
    <name evidence="3" type="ORF">C8D82_10682</name>
</gene>
<evidence type="ECO:0000259" key="1">
    <source>
        <dbReference type="Pfam" id="PF01408"/>
    </source>
</evidence>
<feature type="domain" description="GFO/IDH/MocA-like oxidoreductase" evidence="2">
    <location>
        <begin position="134"/>
        <end position="250"/>
    </location>
</feature>
<dbReference type="SUPFAM" id="SSF51735">
    <property type="entry name" value="NAD(P)-binding Rossmann-fold domains"/>
    <property type="match status" value="1"/>
</dbReference>
<dbReference type="Gene3D" id="3.40.50.720">
    <property type="entry name" value="NAD(P)-binding Rossmann-like Domain"/>
    <property type="match status" value="1"/>
</dbReference>
<dbReference type="GO" id="GO:0000166">
    <property type="term" value="F:nucleotide binding"/>
    <property type="evidence" value="ECO:0007669"/>
    <property type="project" value="InterPro"/>
</dbReference>